<feature type="region of interest" description="Disordered" evidence="1">
    <location>
        <begin position="1"/>
        <end position="43"/>
    </location>
</feature>
<dbReference type="EMBL" id="KB596435">
    <property type="protein sequence ID" value="EMP24941.1"/>
    <property type="molecule type" value="Genomic_DNA"/>
</dbReference>
<keyword evidence="3" id="KW-1185">Reference proteome</keyword>
<sequence length="278" mass="28124">MDAKPCALPTSTSHPPVSAGKDVAKPEGSVSHPGETLKEASSVLTLPEAPVNPEATVVAGAGRENPGTAENVLSSMFEEIEALDLTPVAQEEDDLLPANLDLGDLTPPLFSPCSLPLTAASAPTSEEPLDSSIDPAADGTPLTTTEPAQVTAGATQPRHESPGAPSVGAEQSTSFPGGGPTEDNPPPNAVAAKSTIKHAPGVTESSLPTPLTLEPDPEAPPSSCLPPETQNLASPPAPALTPSSLCPAMLSPPPGLSPSLFQLMTPRERPLCSPTPTH</sequence>
<proteinExistence type="predicted"/>
<organism evidence="2 3">
    <name type="scientific">Chelonia mydas</name>
    <name type="common">Green sea-turtle</name>
    <name type="synonym">Chelonia agassizi</name>
    <dbReference type="NCBI Taxonomy" id="8469"/>
    <lineage>
        <taxon>Eukaryota</taxon>
        <taxon>Metazoa</taxon>
        <taxon>Chordata</taxon>
        <taxon>Craniata</taxon>
        <taxon>Vertebrata</taxon>
        <taxon>Euteleostomi</taxon>
        <taxon>Archelosauria</taxon>
        <taxon>Testudinata</taxon>
        <taxon>Testudines</taxon>
        <taxon>Cryptodira</taxon>
        <taxon>Durocryptodira</taxon>
        <taxon>Americhelydia</taxon>
        <taxon>Chelonioidea</taxon>
        <taxon>Cheloniidae</taxon>
        <taxon>Chelonia</taxon>
    </lineage>
</organism>
<accession>M7AIS2</accession>
<evidence type="ECO:0000313" key="2">
    <source>
        <dbReference type="EMBL" id="EMP24941.1"/>
    </source>
</evidence>
<name>M7AIS2_CHEMY</name>
<dbReference type="Proteomes" id="UP000031443">
    <property type="component" value="Unassembled WGS sequence"/>
</dbReference>
<feature type="region of interest" description="Disordered" evidence="1">
    <location>
        <begin position="107"/>
        <end position="278"/>
    </location>
</feature>
<evidence type="ECO:0000256" key="1">
    <source>
        <dbReference type="SAM" id="MobiDB-lite"/>
    </source>
</evidence>
<protein>
    <submittedName>
        <fullName evidence="2">Uncharacterized protein</fullName>
    </submittedName>
</protein>
<reference evidence="3" key="1">
    <citation type="journal article" date="2013" name="Nat. Genet.">
        <title>The draft genomes of soft-shell turtle and green sea turtle yield insights into the development and evolution of the turtle-specific body plan.</title>
        <authorList>
            <person name="Wang Z."/>
            <person name="Pascual-Anaya J."/>
            <person name="Zadissa A."/>
            <person name="Li W."/>
            <person name="Niimura Y."/>
            <person name="Huang Z."/>
            <person name="Li C."/>
            <person name="White S."/>
            <person name="Xiong Z."/>
            <person name="Fang D."/>
            <person name="Wang B."/>
            <person name="Ming Y."/>
            <person name="Chen Y."/>
            <person name="Zheng Y."/>
            <person name="Kuraku S."/>
            <person name="Pignatelli M."/>
            <person name="Herrero J."/>
            <person name="Beal K."/>
            <person name="Nozawa M."/>
            <person name="Li Q."/>
            <person name="Wang J."/>
            <person name="Zhang H."/>
            <person name="Yu L."/>
            <person name="Shigenobu S."/>
            <person name="Wang J."/>
            <person name="Liu J."/>
            <person name="Flicek P."/>
            <person name="Searle S."/>
            <person name="Wang J."/>
            <person name="Kuratani S."/>
            <person name="Yin Y."/>
            <person name="Aken B."/>
            <person name="Zhang G."/>
            <person name="Irie N."/>
        </authorList>
    </citation>
    <scope>NUCLEOTIDE SEQUENCE [LARGE SCALE GENOMIC DNA]</scope>
</reference>
<evidence type="ECO:0000313" key="3">
    <source>
        <dbReference type="Proteomes" id="UP000031443"/>
    </source>
</evidence>
<feature type="compositionally biased region" description="Polar residues" evidence="1">
    <location>
        <begin position="141"/>
        <end position="154"/>
    </location>
</feature>
<feature type="compositionally biased region" description="Low complexity" evidence="1">
    <location>
        <begin position="203"/>
        <end position="214"/>
    </location>
</feature>
<dbReference type="AlphaFoldDB" id="M7AIS2"/>
<gene>
    <name evidence="2" type="ORF">UY3_18012</name>
</gene>